<gene>
    <name evidence="2" type="ORF">METZ01_LOCUS189870</name>
</gene>
<dbReference type="SUPFAM" id="SSF53474">
    <property type="entry name" value="alpha/beta-Hydrolases"/>
    <property type="match status" value="1"/>
</dbReference>
<dbReference type="Pfam" id="PF00561">
    <property type="entry name" value="Abhydrolase_1"/>
    <property type="match status" value="1"/>
</dbReference>
<dbReference type="GO" id="GO:0016020">
    <property type="term" value="C:membrane"/>
    <property type="evidence" value="ECO:0007669"/>
    <property type="project" value="TreeGrafter"/>
</dbReference>
<organism evidence="2">
    <name type="scientific">marine metagenome</name>
    <dbReference type="NCBI Taxonomy" id="408172"/>
    <lineage>
        <taxon>unclassified sequences</taxon>
        <taxon>metagenomes</taxon>
        <taxon>ecological metagenomes</taxon>
    </lineage>
</organism>
<dbReference type="PANTHER" id="PTHR43798">
    <property type="entry name" value="MONOACYLGLYCEROL LIPASE"/>
    <property type="match status" value="1"/>
</dbReference>
<feature type="domain" description="AB hydrolase-1" evidence="1">
    <location>
        <begin position="33"/>
        <end position="276"/>
    </location>
</feature>
<dbReference type="GO" id="GO:0003824">
    <property type="term" value="F:catalytic activity"/>
    <property type="evidence" value="ECO:0007669"/>
    <property type="project" value="InterPro"/>
</dbReference>
<dbReference type="InterPro" id="IPR000073">
    <property type="entry name" value="AB_hydrolase_1"/>
</dbReference>
<dbReference type="Gene3D" id="3.40.50.1820">
    <property type="entry name" value="alpha/beta hydrolase"/>
    <property type="match status" value="1"/>
</dbReference>
<name>A0A382DES9_9ZZZZ</name>
<dbReference type="PRINTS" id="PR00412">
    <property type="entry name" value="EPOXHYDRLASE"/>
</dbReference>
<proteinExistence type="predicted"/>
<protein>
    <recommendedName>
        <fullName evidence="1">AB hydrolase-1 domain-containing protein</fullName>
    </recommendedName>
</protein>
<evidence type="ECO:0000259" key="1">
    <source>
        <dbReference type="Pfam" id="PF00561"/>
    </source>
</evidence>
<evidence type="ECO:0000313" key="2">
    <source>
        <dbReference type="EMBL" id="SVB37016.1"/>
    </source>
</evidence>
<reference evidence="2" key="1">
    <citation type="submission" date="2018-05" db="EMBL/GenBank/DDBJ databases">
        <authorList>
            <person name="Lanie J.A."/>
            <person name="Ng W.-L."/>
            <person name="Kazmierczak K.M."/>
            <person name="Andrzejewski T.M."/>
            <person name="Davidsen T.M."/>
            <person name="Wayne K.J."/>
            <person name="Tettelin H."/>
            <person name="Glass J.I."/>
            <person name="Rusch D."/>
            <person name="Podicherti R."/>
            <person name="Tsui H.-C.T."/>
            <person name="Winkler M.E."/>
        </authorList>
    </citation>
    <scope>NUCLEOTIDE SEQUENCE</scope>
</reference>
<dbReference type="AlphaFoldDB" id="A0A382DES9"/>
<dbReference type="InterPro" id="IPR029058">
    <property type="entry name" value="AB_hydrolase_fold"/>
</dbReference>
<dbReference type="NCBIfam" id="NF002938">
    <property type="entry name" value="PRK03592.1"/>
    <property type="match status" value="1"/>
</dbReference>
<accession>A0A382DES9</accession>
<dbReference type="PANTHER" id="PTHR43798:SF24">
    <property type="entry name" value="CIS-3-ALKYL-4-ALKYLOXETAN-2-ONE DECARBOXYLASE"/>
    <property type="match status" value="1"/>
</dbReference>
<dbReference type="InterPro" id="IPR050266">
    <property type="entry name" value="AB_hydrolase_sf"/>
</dbReference>
<dbReference type="InterPro" id="IPR000639">
    <property type="entry name" value="Epox_hydrolase-like"/>
</dbReference>
<sequence length="294" mass="33408">MANDISSAFPYTKKFLDIRGKRIAYVDEGEGDPIIFLHGNPTSSYLWRNIVPYVQHLGRVIVPDLIGMGDSDKLENSGPGSYTFQEHCDYLFPFINKLELDRLTFVVHDWGSALGFYWTSLHAARVKAIVYMEAIVTPIKSWEAWPEMARNIFQAFRSSAGEELILEKNIFVERILAGDAKLGKTEMEVYMKPYLAEGESRRPTLTWPREIPIAGEPKDVVDIVQGYADFMRQSPIPKLFINANPGSILLGAQREVARSWPNQQEVTVDGGHFIQEISPDEIGVQIRRFLENIE</sequence>
<dbReference type="EMBL" id="UINC01039075">
    <property type="protein sequence ID" value="SVB37016.1"/>
    <property type="molecule type" value="Genomic_DNA"/>
</dbReference>